<dbReference type="EMBL" id="JADIKM010000001">
    <property type="protein sequence ID" value="MFK2902969.1"/>
    <property type="molecule type" value="Genomic_DNA"/>
</dbReference>
<feature type="signal peptide" evidence="1">
    <location>
        <begin position="1"/>
        <end position="37"/>
    </location>
</feature>
<evidence type="ECO:0000256" key="1">
    <source>
        <dbReference type="SAM" id="SignalP"/>
    </source>
</evidence>
<keyword evidence="1" id="KW-0732">Signal</keyword>
<proteinExistence type="predicted"/>
<reference evidence="4 5" key="1">
    <citation type="submission" date="2020-10" db="EMBL/GenBank/DDBJ databases">
        <title>Phylogeny of dyella-like bacteria.</title>
        <authorList>
            <person name="Fu J."/>
        </authorList>
    </citation>
    <scope>NUCLEOTIDE SEQUENCE [LARGE SCALE GENOMIC DNA]</scope>
    <source>
        <strain evidence="4 5">Gsoil3046</strain>
    </source>
</reference>
<comment type="caution">
    <text evidence="4">The sequence shown here is derived from an EMBL/GenBank/DDBJ whole genome shotgun (WGS) entry which is preliminary data.</text>
</comment>
<feature type="domain" description="Right handed beta helix" evidence="3">
    <location>
        <begin position="260"/>
        <end position="347"/>
    </location>
</feature>
<dbReference type="Gene3D" id="2.160.20.10">
    <property type="entry name" value="Single-stranded right-handed beta-helix, Pectin lyase-like"/>
    <property type="match status" value="1"/>
</dbReference>
<feature type="domain" description="Right handed beta helix" evidence="3">
    <location>
        <begin position="133"/>
        <end position="251"/>
    </location>
</feature>
<dbReference type="InterPro" id="IPR006626">
    <property type="entry name" value="PbH1"/>
</dbReference>
<dbReference type="Pfam" id="PF12708">
    <property type="entry name" value="Pect-lyase_RHGA_epim"/>
    <property type="match status" value="1"/>
</dbReference>
<dbReference type="Pfam" id="PF13229">
    <property type="entry name" value="Beta_helix"/>
    <property type="match status" value="2"/>
</dbReference>
<dbReference type="PANTHER" id="PTHR31339">
    <property type="entry name" value="PECTIN LYASE-RELATED"/>
    <property type="match status" value="1"/>
</dbReference>
<feature type="domain" description="Rhamnogalacturonase A/B/Epimerase-like pectate lyase" evidence="2">
    <location>
        <begin position="56"/>
        <end position="123"/>
    </location>
</feature>
<organism evidence="4 5">
    <name type="scientific">Dyella ginsengisoli</name>
    <dbReference type="NCBI Taxonomy" id="363848"/>
    <lineage>
        <taxon>Bacteria</taxon>
        <taxon>Pseudomonadati</taxon>
        <taxon>Pseudomonadota</taxon>
        <taxon>Gammaproteobacteria</taxon>
        <taxon>Lysobacterales</taxon>
        <taxon>Rhodanobacteraceae</taxon>
        <taxon>Dyella</taxon>
    </lineage>
</organism>
<dbReference type="RefSeq" id="WP_404630083.1">
    <property type="nucleotide sequence ID" value="NZ_JADIKM010000001.1"/>
</dbReference>
<evidence type="ECO:0000313" key="4">
    <source>
        <dbReference type="EMBL" id="MFK2902969.1"/>
    </source>
</evidence>
<evidence type="ECO:0000259" key="2">
    <source>
        <dbReference type="Pfam" id="PF12708"/>
    </source>
</evidence>
<feature type="chain" id="PRO_5047503805" evidence="1">
    <location>
        <begin position="38"/>
        <end position="391"/>
    </location>
</feature>
<gene>
    <name evidence="4" type="ORF">ISP17_03265</name>
</gene>
<dbReference type="InterPro" id="IPR024535">
    <property type="entry name" value="RHGA/B-epi-like_pectate_lyase"/>
</dbReference>
<evidence type="ECO:0000313" key="5">
    <source>
        <dbReference type="Proteomes" id="UP001620460"/>
    </source>
</evidence>
<dbReference type="InterPro" id="IPR051801">
    <property type="entry name" value="GH28_Enzymes"/>
</dbReference>
<dbReference type="SUPFAM" id="SSF51126">
    <property type="entry name" value="Pectin lyase-like"/>
    <property type="match status" value="1"/>
</dbReference>
<name>A0ABW8JPP0_9GAMM</name>
<sequence length="391" mass="41165">MTGPALRNAVCAPRREFLRQACALALPAFLLTRVASATVLPAALASAVPSTPMPSVDVRRHGAVGDGVHDDTAAFQAAIDALPASGGIVSVPSGRYLIDAARSVRLRSHTQLVMDADAQLLAMPNALKRYAVILIRDVDGASIRGGRIVGERAAHMGSEGEWGHGIAVSGARGVSIRDVDVSACWGDGICIGTIFARGRAIKVASDIVIERVTCRGNRRQGLSITSSRRVTVRDCQFSGTGGTLPGCGIDVEPGTLKMGTEDVSISRCTITGNQGSGIQLAGANITRLRLEQCEIRDNHGYGVLIGGAHQVVLAGNTIADNGLSGAMLRRDVRSCLVAGNTFSRNGTRYLHEAIKQAMQTLAGERVPRGTRDLKVDDGAQATVLQDNRYLR</sequence>
<keyword evidence="5" id="KW-1185">Reference proteome</keyword>
<dbReference type="PANTHER" id="PTHR31339:SF9">
    <property type="entry name" value="PLASMIN AND FIBRONECTIN-BINDING PROTEIN A"/>
    <property type="match status" value="1"/>
</dbReference>
<dbReference type="SMART" id="SM00710">
    <property type="entry name" value="PbH1"/>
    <property type="match status" value="7"/>
</dbReference>
<dbReference type="Proteomes" id="UP001620460">
    <property type="component" value="Unassembled WGS sequence"/>
</dbReference>
<dbReference type="InterPro" id="IPR011050">
    <property type="entry name" value="Pectin_lyase_fold/virulence"/>
</dbReference>
<dbReference type="InterPro" id="IPR039448">
    <property type="entry name" value="Beta_helix"/>
</dbReference>
<accession>A0ABW8JPP0</accession>
<protein>
    <submittedName>
        <fullName evidence="4">Right-handed parallel beta-helix repeat-containing protein</fullName>
    </submittedName>
</protein>
<evidence type="ECO:0000259" key="3">
    <source>
        <dbReference type="Pfam" id="PF13229"/>
    </source>
</evidence>
<dbReference type="InterPro" id="IPR012334">
    <property type="entry name" value="Pectin_lyas_fold"/>
</dbReference>